<feature type="compositionally biased region" description="Low complexity" evidence="5">
    <location>
        <begin position="1078"/>
        <end position="1089"/>
    </location>
</feature>
<evidence type="ECO:0000313" key="8">
    <source>
        <dbReference type="EMBL" id="KAF8759529.1"/>
    </source>
</evidence>
<dbReference type="SUPFAM" id="SSF81383">
    <property type="entry name" value="F-box domain"/>
    <property type="match status" value="1"/>
</dbReference>
<dbReference type="SUPFAM" id="SSF48403">
    <property type="entry name" value="Ankyrin repeat"/>
    <property type="match status" value="1"/>
</dbReference>
<keyword evidence="4" id="KW-0175">Coiled coil</keyword>
<feature type="region of interest" description="Disordered" evidence="5">
    <location>
        <begin position="1468"/>
        <end position="1495"/>
    </location>
</feature>
<feature type="region of interest" description="Disordered" evidence="5">
    <location>
        <begin position="687"/>
        <end position="720"/>
    </location>
</feature>
<gene>
    <name evidence="8" type="ORF">RHS01_02140</name>
</gene>
<evidence type="ECO:0000313" key="9">
    <source>
        <dbReference type="Proteomes" id="UP000614334"/>
    </source>
</evidence>
<dbReference type="InterPro" id="IPR036770">
    <property type="entry name" value="Ankyrin_rpt-contain_sf"/>
</dbReference>
<accession>A0A8H7IJZ7</accession>
<evidence type="ECO:0000256" key="2">
    <source>
        <dbReference type="ARBA" id="ARBA00023043"/>
    </source>
</evidence>
<dbReference type="FunFam" id="3.10.260.10:FF:000001">
    <property type="entry name" value="APSES transcription factor (MbpA)"/>
    <property type="match status" value="1"/>
</dbReference>
<feature type="compositionally biased region" description="Basic and acidic residues" evidence="5">
    <location>
        <begin position="352"/>
        <end position="361"/>
    </location>
</feature>
<dbReference type="GO" id="GO:0003677">
    <property type="term" value="F:DNA binding"/>
    <property type="evidence" value="ECO:0007669"/>
    <property type="project" value="InterPro"/>
</dbReference>
<feature type="region of interest" description="Disordered" evidence="5">
    <location>
        <begin position="303"/>
        <end position="366"/>
    </location>
</feature>
<feature type="region of interest" description="Disordered" evidence="5">
    <location>
        <begin position="997"/>
        <end position="1115"/>
    </location>
</feature>
<comment type="caution">
    <text evidence="8">The sequence shown here is derived from an EMBL/GenBank/DDBJ whole genome shotgun (WGS) entry which is preliminary data.</text>
</comment>
<evidence type="ECO:0000256" key="4">
    <source>
        <dbReference type="SAM" id="Coils"/>
    </source>
</evidence>
<feature type="compositionally biased region" description="Low complexity" evidence="5">
    <location>
        <begin position="590"/>
        <end position="600"/>
    </location>
</feature>
<dbReference type="Gene3D" id="3.10.260.10">
    <property type="entry name" value="Transcription regulator HTH, APSES-type DNA-binding domain"/>
    <property type="match status" value="1"/>
</dbReference>
<feature type="domain" description="HTH APSES-type" evidence="7">
    <location>
        <begin position="895"/>
        <end position="1001"/>
    </location>
</feature>
<dbReference type="GO" id="GO:0001228">
    <property type="term" value="F:DNA-binding transcription activator activity, RNA polymerase II-specific"/>
    <property type="evidence" value="ECO:0007669"/>
    <property type="project" value="UniProtKB-ARBA"/>
</dbReference>
<dbReference type="Pfam" id="PF04383">
    <property type="entry name" value="KilA-N"/>
    <property type="match status" value="1"/>
</dbReference>
<dbReference type="EMBL" id="JACYCF010000002">
    <property type="protein sequence ID" value="KAF8759529.1"/>
    <property type="molecule type" value="Genomic_DNA"/>
</dbReference>
<dbReference type="InterPro" id="IPR003163">
    <property type="entry name" value="Tscrpt_reg_HTH_APSES-type"/>
</dbReference>
<reference evidence="8" key="1">
    <citation type="submission" date="2020-09" db="EMBL/GenBank/DDBJ databases">
        <title>Comparative genome analyses of four rice-infecting Rhizoctonia solani isolates reveal extensive enrichment of homogalacturonan modification genes.</title>
        <authorList>
            <person name="Lee D.-Y."/>
            <person name="Jeon J."/>
            <person name="Kim K.-T."/>
            <person name="Cheong K."/>
            <person name="Song H."/>
            <person name="Choi G."/>
            <person name="Ko J."/>
            <person name="Opiyo S.O."/>
            <person name="Zuo S."/>
            <person name="Madhav S."/>
            <person name="Lee Y.-H."/>
            <person name="Wang G.-L."/>
        </authorList>
    </citation>
    <scope>NUCLEOTIDE SEQUENCE</scope>
    <source>
        <strain evidence="8">AG1-IA B2</strain>
    </source>
</reference>
<feature type="domain" description="F-box" evidence="6">
    <location>
        <begin position="162"/>
        <end position="208"/>
    </location>
</feature>
<feature type="compositionally biased region" description="Polar residues" evidence="5">
    <location>
        <begin position="1090"/>
        <end position="1103"/>
    </location>
</feature>
<dbReference type="SMART" id="SM00256">
    <property type="entry name" value="FBOX"/>
    <property type="match status" value="1"/>
</dbReference>
<dbReference type="SUPFAM" id="SSF54616">
    <property type="entry name" value="DNA-binding domain of Mlu1-box binding protein MBP1"/>
    <property type="match status" value="1"/>
</dbReference>
<dbReference type="GO" id="GO:0030907">
    <property type="term" value="C:MBF transcription complex"/>
    <property type="evidence" value="ECO:0007669"/>
    <property type="project" value="TreeGrafter"/>
</dbReference>
<evidence type="ECO:0000256" key="1">
    <source>
        <dbReference type="ARBA" id="ARBA00022737"/>
    </source>
</evidence>
<dbReference type="SMART" id="SM00248">
    <property type="entry name" value="ANK"/>
    <property type="match status" value="1"/>
</dbReference>
<dbReference type="Proteomes" id="UP000614334">
    <property type="component" value="Unassembled WGS sequence"/>
</dbReference>
<dbReference type="InterPro" id="IPR036047">
    <property type="entry name" value="F-box-like_dom_sf"/>
</dbReference>
<dbReference type="SMART" id="SM01252">
    <property type="entry name" value="KilA-N"/>
    <property type="match status" value="1"/>
</dbReference>
<evidence type="ECO:0000259" key="6">
    <source>
        <dbReference type="PROSITE" id="PS50181"/>
    </source>
</evidence>
<evidence type="ECO:0000256" key="3">
    <source>
        <dbReference type="PROSITE-ProRule" id="PRU00023"/>
    </source>
</evidence>
<dbReference type="PANTHER" id="PTHR43828:SF15">
    <property type="entry name" value="TRANSCRIPTION FACTOR MBP1"/>
    <property type="match status" value="1"/>
</dbReference>
<dbReference type="PROSITE" id="PS51299">
    <property type="entry name" value="HTH_APSES"/>
    <property type="match status" value="1"/>
</dbReference>
<feature type="compositionally biased region" description="Polar residues" evidence="5">
    <location>
        <begin position="687"/>
        <end position="710"/>
    </location>
</feature>
<feature type="compositionally biased region" description="Polar residues" evidence="5">
    <location>
        <begin position="1043"/>
        <end position="1061"/>
    </location>
</feature>
<organism evidence="8 9">
    <name type="scientific">Rhizoctonia solani</name>
    <dbReference type="NCBI Taxonomy" id="456999"/>
    <lineage>
        <taxon>Eukaryota</taxon>
        <taxon>Fungi</taxon>
        <taxon>Dikarya</taxon>
        <taxon>Basidiomycota</taxon>
        <taxon>Agaricomycotina</taxon>
        <taxon>Agaricomycetes</taxon>
        <taxon>Cantharellales</taxon>
        <taxon>Ceratobasidiaceae</taxon>
        <taxon>Rhizoctonia</taxon>
    </lineage>
</organism>
<keyword evidence="1" id="KW-0677">Repeat</keyword>
<dbReference type="GO" id="GO:0033309">
    <property type="term" value="C:SBF transcription complex"/>
    <property type="evidence" value="ECO:0007669"/>
    <property type="project" value="TreeGrafter"/>
</dbReference>
<feature type="compositionally biased region" description="Basic residues" evidence="5">
    <location>
        <begin position="603"/>
        <end position="617"/>
    </location>
</feature>
<feature type="compositionally biased region" description="Basic and acidic residues" evidence="5">
    <location>
        <begin position="1357"/>
        <end position="1366"/>
    </location>
</feature>
<dbReference type="InterPro" id="IPR036887">
    <property type="entry name" value="HTH_APSES_sf"/>
</dbReference>
<feature type="region of interest" description="Disordered" evidence="5">
    <location>
        <begin position="590"/>
        <end position="619"/>
    </location>
</feature>
<feature type="region of interest" description="Disordered" evidence="5">
    <location>
        <begin position="1352"/>
        <end position="1389"/>
    </location>
</feature>
<feature type="repeat" description="ANK" evidence="3">
    <location>
        <begin position="1153"/>
        <end position="1185"/>
    </location>
</feature>
<dbReference type="InterPro" id="IPR001810">
    <property type="entry name" value="F-box_dom"/>
</dbReference>
<feature type="compositionally biased region" description="Basic residues" evidence="5">
    <location>
        <begin position="1368"/>
        <end position="1379"/>
    </location>
</feature>
<dbReference type="PROSITE" id="PS50088">
    <property type="entry name" value="ANK_REPEAT"/>
    <property type="match status" value="1"/>
</dbReference>
<dbReference type="Gene3D" id="1.20.1280.50">
    <property type="match status" value="1"/>
</dbReference>
<feature type="compositionally biased region" description="Basic and acidic residues" evidence="5">
    <location>
        <begin position="1014"/>
        <end position="1027"/>
    </location>
</feature>
<dbReference type="Pfam" id="PF12937">
    <property type="entry name" value="F-box-like"/>
    <property type="match status" value="1"/>
</dbReference>
<proteinExistence type="predicted"/>
<feature type="region of interest" description="Disordered" evidence="5">
    <location>
        <begin position="855"/>
        <end position="874"/>
    </location>
</feature>
<dbReference type="InterPro" id="IPR051642">
    <property type="entry name" value="SWI6-like"/>
</dbReference>
<dbReference type="Gene3D" id="1.25.40.20">
    <property type="entry name" value="Ankyrin repeat-containing domain"/>
    <property type="match status" value="1"/>
</dbReference>
<keyword evidence="2 3" id="KW-0040">ANK repeat</keyword>
<evidence type="ECO:0000256" key="5">
    <source>
        <dbReference type="SAM" id="MobiDB-lite"/>
    </source>
</evidence>
<feature type="compositionally biased region" description="Acidic residues" evidence="5">
    <location>
        <begin position="329"/>
        <end position="338"/>
    </location>
</feature>
<dbReference type="InterPro" id="IPR018004">
    <property type="entry name" value="KilA/APSES_HTH"/>
</dbReference>
<dbReference type="PROSITE" id="PS50297">
    <property type="entry name" value="ANK_REP_REGION"/>
    <property type="match status" value="1"/>
</dbReference>
<dbReference type="InterPro" id="IPR002110">
    <property type="entry name" value="Ankyrin_rpt"/>
</dbReference>
<evidence type="ECO:0000259" key="7">
    <source>
        <dbReference type="PROSITE" id="PS51299"/>
    </source>
</evidence>
<name>A0A8H7IJZ7_9AGAM</name>
<protein>
    <submittedName>
        <fullName evidence="8">KilA-N</fullName>
    </submittedName>
</protein>
<feature type="compositionally biased region" description="Basic residues" evidence="5">
    <location>
        <begin position="859"/>
        <end position="869"/>
    </location>
</feature>
<sequence length="1495" mass="162994">MRSTESIGHLNGHSALSNRLILRGRPVKVDGHVELLLPSVGEDRRMDMWISWSTGLNHIGIKVGSETIHASGGPSQYSHSNFLLNSMAPQHLPDGGIQSPHGKNASTWVARLEISKFELIGAEVSLAFPGLKLVVEREEGEEKLTPPYMMSNTTWTLAAVNRRGLPALPHDLLLHIYSFLDVADAVVLAKTCRSLHGFTASRAAWLTLARTLAASKAISLPTEKQLTTMPADLTTEEMRAMVKRTTKLAHNLSHTNPVLSSIGSLALPEVATVVHSTLLPGARFLLTAQHGGTFAVWDLASLEPTSTSHPPPFPRRRSMRTQTNSADGIDVETGSEPDNDMHPEYDTTQPHNELRRPRCGAEPEPSPVLKRDMYVVRIDLPTSTESTSVLPGQYPNPPSPFNSSTPSLFPGCHHGLQFIAHSPLRQPVFISTTFISAAGHAGILGDIQTPWLSSFFCLIPTSLGFQPTLVTLTKFRASNQVRFFTRSLRFQDCPGMRYTALGTSTHVLLYAESPSKIISRRIEVQSLRRRWAASTIPVTTPVQCVDLGIKALRAPRSRDFIGSPGTEGAPLFTTVRAMLRRANPKWLLQSSSDSLGQSSDAKVRRRWGRRAGPARKKSMPETVCALGLSVDVEDRRADIFRGIVLGAHEVALDSEEEPEDSGDDEDLATSAGFGYRTQLTPGSILSTQADSYSMPTPSQSSLLEPTQTEASSSSSPSSPILPLRRPFRRVCRVRYKRTIFPAHVNYAHELAGMGSFGRYAAWIEGDGIPEEVDWQKESLRVVVAPLVPETGAEKYPNLANEDPSKAETAIRQAAGSLARVLHVPSALQSKLNMVSCLAFEDATGVLALSTIEGSGSATRSHRPTPRRHIPPSPSALEPWSIQALVKLVGINTLISTKATYSGVPVYEMICKSVAVMRRRSDSWLNATQILKVAGLDKPQRTRVLEREVQKGEHEKVQGGYGKYQGTWVPLDRGVQLAHQYHVENLLRAIIDFTPAASSPPLAPKHLTAPPARARQKETPEPEKEPKPVVEAAESNLPRGSEDGSLTDSPSEVSEPSRTPSPLLTDVGPSLRNGHNGHLRSASALEASSRPTNSHSQTYSQPALFNSGDPGRSSTGPRYADIMLEYFISDTNQIPSVLVSPPSDFEPDVPIDDDGHTALHWACAMGRIRVVKLLLSAGADIFKENKSGQTPLMRSCDQRQGTRCPILHGNIALEAERLPGRVADVINFQDDDGETALTMAARCRSKRLDGKTTEDYIFEDERFRMTDDHKSNGGAASLMASLAAAFDAELVSKERDLAQAHALLTNIQGEILESQRAVGVLKAQGQGLEEAEQELKDLEEELRAKMGTRYRLGGKNGYETKKPETKLGRPSKLKHHHKLSPRLYAPPPKGTSITEACDALRVEIGKLRTRRHGLFDEFVRQQADSGTSGRMAEYRRLISAAAGGVPTQEVDSVVPMLLEQLESEEATLNVAWASQTQGSAKPPNPSSNTGAGRGTS</sequence>
<feature type="coiled-coil region" evidence="4">
    <location>
        <begin position="1320"/>
        <end position="1347"/>
    </location>
</feature>
<dbReference type="PANTHER" id="PTHR43828">
    <property type="entry name" value="ASPARAGINASE"/>
    <property type="match status" value="1"/>
</dbReference>
<dbReference type="PROSITE" id="PS50181">
    <property type="entry name" value="FBOX"/>
    <property type="match status" value="1"/>
</dbReference>
<dbReference type="Pfam" id="PF00023">
    <property type="entry name" value="Ank"/>
    <property type="match status" value="1"/>
</dbReference>